<proteinExistence type="predicted"/>
<dbReference type="AlphaFoldDB" id="A0A1Q8CTU8"/>
<comment type="caution">
    <text evidence="2">The sequence shown here is derived from an EMBL/GenBank/DDBJ whole genome shotgun (WGS) entry which is preliminary data.</text>
</comment>
<keyword evidence="3" id="KW-1185">Reference proteome</keyword>
<dbReference type="RefSeq" id="WP_075125293.1">
    <property type="nucleotide sequence ID" value="NZ_MSIE01000014.1"/>
</dbReference>
<organism evidence="2 3">
    <name type="scientific">Actinophytocola xanthii</name>
    <dbReference type="NCBI Taxonomy" id="1912961"/>
    <lineage>
        <taxon>Bacteria</taxon>
        <taxon>Bacillati</taxon>
        <taxon>Actinomycetota</taxon>
        <taxon>Actinomycetes</taxon>
        <taxon>Pseudonocardiales</taxon>
        <taxon>Pseudonocardiaceae</taxon>
    </lineage>
</organism>
<evidence type="ECO:0000313" key="2">
    <source>
        <dbReference type="EMBL" id="OLF17788.1"/>
    </source>
</evidence>
<protein>
    <recommendedName>
        <fullName evidence="1">VWFA domain-containing protein</fullName>
    </recommendedName>
</protein>
<feature type="domain" description="VWFA" evidence="1">
    <location>
        <begin position="360"/>
        <end position="553"/>
    </location>
</feature>
<dbReference type="Gene3D" id="3.40.50.410">
    <property type="entry name" value="von Willebrand factor, type A domain"/>
    <property type="match status" value="1"/>
</dbReference>
<dbReference type="OrthoDB" id="5621159at2"/>
<dbReference type="Pfam" id="PF13531">
    <property type="entry name" value="SBP_bac_11"/>
    <property type="match status" value="1"/>
</dbReference>
<dbReference type="PROSITE" id="PS50234">
    <property type="entry name" value="VWFA"/>
    <property type="match status" value="1"/>
</dbReference>
<evidence type="ECO:0000259" key="1">
    <source>
        <dbReference type="PROSITE" id="PS50234"/>
    </source>
</evidence>
<dbReference type="SUPFAM" id="SSF53850">
    <property type="entry name" value="Periplasmic binding protein-like II"/>
    <property type="match status" value="1"/>
</dbReference>
<evidence type="ECO:0000313" key="3">
    <source>
        <dbReference type="Proteomes" id="UP000185596"/>
    </source>
</evidence>
<dbReference type="SMART" id="SM00327">
    <property type="entry name" value="VWA"/>
    <property type="match status" value="1"/>
</dbReference>
<dbReference type="InterPro" id="IPR002035">
    <property type="entry name" value="VWF_A"/>
</dbReference>
<accession>A0A1Q8CTU8</accession>
<dbReference type="Pfam" id="PF00092">
    <property type="entry name" value="VWA"/>
    <property type="match status" value="1"/>
</dbReference>
<dbReference type="InterPro" id="IPR036465">
    <property type="entry name" value="vWFA_dom_sf"/>
</dbReference>
<dbReference type="EMBL" id="MSIE01000014">
    <property type="protein sequence ID" value="OLF17788.1"/>
    <property type="molecule type" value="Genomic_DNA"/>
</dbReference>
<reference evidence="2 3" key="1">
    <citation type="submission" date="2016-12" db="EMBL/GenBank/DDBJ databases">
        <title>The draft genome sequence of Actinophytocola sp. 11-183.</title>
        <authorList>
            <person name="Wang W."/>
            <person name="Yuan L."/>
        </authorList>
    </citation>
    <scope>NUCLEOTIDE SEQUENCE [LARGE SCALE GENOMIC DNA]</scope>
    <source>
        <strain evidence="2 3">11-183</strain>
    </source>
</reference>
<dbReference type="SUPFAM" id="SSF53300">
    <property type="entry name" value="vWA-like"/>
    <property type="match status" value="1"/>
</dbReference>
<name>A0A1Q8CTU8_9PSEU</name>
<gene>
    <name evidence="2" type="ORF">BU204_09885</name>
</gene>
<dbReference type="Proteomes" id="UP000185596">
    <property type="component" value="Unassembled WGS sequence"/>
</dbReference>
<sequence length="569" mass="60953">MGRHSSTKPRGLRSKSPVVVLSVLLVLALLGWFSYDLLSDRLRTSSCESTTVVKVTAAEDIAPVVTQVADRVSEKDDGACYDVAVTGGDSSTVADSLVVSDGSERPDVWIPESKIWLQRAQEKGAWNVPINGTSIASSPVVLALTEDAATRLGWPNQELAWSRVLGPEAPTNLRIGLPDPARAPTGASALFGVRSLYQGVPDAAKAITSRLRALSTNTVTEERELFERLPGTTSAAQPLDGFPTSELAVLRHNVRSSDNPLVAAYASDTVPSLDYPYVVLPDTGREKRDAAERFLAELIAQESADTMTDAGFRTPDGEMLRDRDTNQRTNAAKMTPAPPPGPGELDTVLNEWAGVNLSARIQVLMDVSGSMNEPVPGTGRNRMAVTLQAAQLGIGLMKPTTKLGIWLFSTDLDGKDRDYRELLPVRLVSEHAANGAIDRLSQVTALPNGATGLYDSTLAAYRSARQNYEPGRINVVVVLTDGRNEDANGISRQQLLKELGALQDPRRPVQIFGIGIGPDIDREELRAISAATGGQEFTTPDPTKIGDIFYAALAKLLCQPPACQPQAGG</sequence>
<dbReference type="STRING" id="1912961.BU204_09885"/>